<keyword evidence="2 5" id="KW-0812">Transmembrane</keyword>
<dbReference type="SUPFAM" id="SSF161098">
    <property type="entry name" value="MetI-like"/>
    <property type="match status" value="1"/>
</dbReference>
<keyword evidence="5" id="KW-0813">Transport</keyword>
<dbReference type="EMBL" id="LN899819">
    <property type="protein sequence ID" value="CUV15253.1"/>
    <property type="molecule type" value="Genomic_DNA"/>
</dbReference>
<dbReference type="PATRIC" id="fig|305.106.peg.4221"/>
<dbReference type="CDD" id="cd06261">
    <property type="entry name" value="TM_PBP2"/>
    <property type="match status" value="1"/>
</dbReference>
<feature type="transmembrane region" description="Helical" evidence="5">
    <location>
        <begin position="20"/>
        <end position="48"/>
    </location>
</feature>
<comment type="similarity">
    <text evidence="5">Belongs to the binding-protein-dependent transport system permease family.</text>
</comment>
<organism evidence="7">
    <name type="scientific">Ralstonia solanacearum</name>
    <name type="common">Pseudomonas solanacearum</name>
    <dbReference type="NCBI Taxonomy" id="305"/>
    <lineage>
        <taxon>Bacteria</taxon>
        <taxon>Pseudomonadati</taxon>
        <taxon>Pseudomonadota</taxon>
        <taxon>Betaproteobacteria</taxon>
        <taxon>Burkholderiales</taxon>
        <taxon>Burkholderiaceae</taxon>
        <taxon>Ralstonia</taxon>
        <taxon>Ralstonia solanacearum species complex</taxon>
    </lineage>
</organism>
<dbReference type="InterPro" id="IPR035906">
    <property type="entry name" value="MetI-like_sf"/>
</dbReference>
<dbReference type="Gene3D" id="1.10.3720.10">
    <property type="entry name" value="MetI-like"/>
    <property type="match status" value="1"/>
</dbReference>
<dbReference type="GO" id="GO:0005886">
    <property type="term" value="C:plasma membrane"/>
    <property type="evidence" value="ECO:0007669"/>
    <property type="project" value="UniProtKB-SubCell"/>
</dbReference>
<accession>A0A0S4TZS7</accession>
<evidence type="ECO:0000256" key="4">
    <source>
        <dbReference type="ARBA" id="ARBA00023136"/>
    </source>
</evidence>
<feature type="transmembrane region" description="Helical" evidence="5">
    <location>
        <begin position="200"/>
        <end position="224"/>
    </location>
</feature>
<feature type="domain" description="ABC transmembrane type-1" evidence="6">
    <location>
        <begin position="25"/>
        <end position="221"/>
    </location>
</feature>
<evidence type="ECO:0000256" key="2">
    <source>
        <dbReference type="ARBA" id="ARBA00022692"/>
    </source>
</evidence>
<feature type="transmembrane region" description="Helical" evidence="5">
    <location>
        <begin position="60"/>
        <end position="83"/>
    </location>
</feature>
<proteinExistence type="inferred from homology"/>
<sequence length="235" mass="24524">MDIWSATVEAFALLARGDAALWVIVWTSLKVALAGLLLAAPPALLLSYAIAMHRFPGHRALVVLAQASLSFPTVLIGLVLYLLLSRQGPLGGFGLLFTQGGMILGQAVLGLPVIVAFALATFERADPRLAETARVLGAGPVRLLFTVFRELRFGLGAAVVAGFGRVIAEVGSALMVGGNIEGVTRTMTTAIALETSKGEFAQGIALGIVLIALALLVNLMLAWLQGAGAFRRHTA</sequence>
<dbReference type="PANTHER" id="PTHR43632">
    <property type="entry name" value="PERMEASE COMPONENT OF TUNGSTATE ABC TRANSPORTER"/>
    <property type="match status" value="1"/>
</dbReference>
<evidence type="ECO:0000256" key="1">
    <source>
        <dbReference type="ARBA" id="ARBA00004651"/>
    </source>
</evidence>
<feature type="transmembrane region" description="Helical" evidence="5">
    <location>
        <begin position="153"/>
        <end position="180"/>
    </location>
</feature>
<comment type="subcellular location">
    <subcellularLocation>
        <location evidence="1 5">Cell membrane</location>
        <topology evidence="1 5">Multi-pass membrane protein</topology>
    </subcellularLocation>
</comment>
<dbReference type="NCBIfam" id="NF038017">
    <property type="entry name" value="ABC_perm1"/>
    <property type="match status" value="1"/>
</dbReference>
<dbReference type="PROSITE" id="PS50928">
    <property type="entry name" value="ABC_TM1"/>
    <property type="match status" value="1"/>
</dbReference>
<reference evidence="7" key="1">
    <citation type="submission" date="2015-10" db="EMBL/GenBank/DDBJ databases">
        <authorList>
            <person name="Gilbert D.G."/>
        </authorList>
    </citation>
    <scope>NUCLEOTIDE SEQUENCE</scope>
    <source>
        <strain evidence="7">Phyl III-seqv23</strain>
    </source>
</reference>
<dbReference type="Pfam" id="PF00528">
    <property type="entry name" value="BPD_transp_1"/>
    <property type="match status" value="1"/>
</dbReference>
<keyword evidence="4 5" id="KW-0472">Membrane</keyword>
<dbReference type="InterPro" id="IPR000515">
    <property type="entry name" value="MetI-like"/>
</dbReference>
<feature type="transmembrane region" description="Helical" evidence="5">
    <location>
        <begin position="103"/>
        <end position="122"/>
    </location>
</feature>
<evidence type="ECO:0000313" key="7">
    <source>
        <dbReference type="EMBL" id="CUV15253.1"/>
    </source>
</evidence>
<evidence type="ECO:0000256" key="5">
    <source>
        <dbReference type="RuleBase" id="RU363032"/>
    </source>
</evidence>
<dbReference type="GO" id="GO:0055085">
    <property type="term" value="P:transmembrane transport"/>
    <property type="evidence" value="ECO:0007669"/>
    <property type="project" value="InterPro"/>
</dbReference>
<evidence type="ECO:0000259" key="6">
    <source>
        <dbReference type="PROSITE" id="PS50928"/>
    </source>
</evidence>
<evidence type="ECO:0000256" key="3">
    <source>
        <dbReference type="ARBA" id="ARBA00022989"/>
    </source>
</evidence>
<protein>
    <submittedName>
        <fullName evidence="7">Putative anion ABC transporter permease protein HVO_1887</fullName>
    </submittedName>
</protein>
<gene>
    <name evidence="7" type="ORF">RUN39_v1_1210009</name>
</gene>
<keyword evidence="3 5" id="KW-1133">Transmembrane helix</keyword>
<dbReference type="AlphaFoldDB" id="A0A0S4TZS7"/>
<dbReference type="PANTHER" id="PTHR43632:SF1">
    <property type="entry name" value="PERMEASE COMPONENT OF TUNGSTATE ABC TRANSPORTER"/>
    <property type="match status" value="1"/>
</dbReference>
<dbReference type="InterPro" id="IPR049783">
    <property type="entry name" value="ABC_perm_TupB-like"/>
</dbReference>
<name>A0A0S4TZS7_RALSL</name>